<dbReference type="GeneID" id="63720037"/>
<dbReference type="GO" id="GO:0005634">
    <property type="term" value="C:nucleus"/>
    <property type="evidence" value="ECO:0007669"/>
    <property type="project" value="UniProtKB-UniRule"/>
</dbReference>
<keyword evidence="2" id="KW-0539">Nucleus</keyword>
<dbReference type="PROSITE" id="PS50118">
    <property type="entry name" value="HMG_BOX_2"/>
    <property type="match status" value="1"/>
</dbReference>
<evidence type="ECO:0000313" key="6">
    <source>
        <dbReference type="Proteomes" id="UP000076580"/>
    </source>
</evidence>
<evidence type="ECO:0000256" key="3">
    <source>
        <dbReference type="SAM" id="MobiDB-lite"/>
    </source>
</evidence>
<dbReference type="PANTHER" id="PTHR48112">
    <property type="entry name" value="HIGH MOBILITY GROUP PROTEIN DSP1"/>
    <property type="match status" value="1"/>
</dbReference>
<gene>
    <name evidence="5" type="ORF">DCS_07394</name>
</gene>
<accession>A0A151GED6</accession>
<name>A0A151GED6_DRECN</name>
<dbReference type="SMART" id="SM00398">
    <property type="entry name" value="HMG"/>
    <property type="match status" value="2"/>
</dbReference>
<dbReference type="InterPro" id="IPR050342">
    <property type="entry name" value="HMGB"/>
</dbReference>
<sequence length="309" mass="33597">MLTRIASAAGRRVLASATSKLVATKLAPRSIISVYTGHGALPVRSFSVSALASAPAASKKTTSAATKKKPAKRSTPTKKKKKATKAAAPKKAKKTAKRALTPEEKEKAAIRVLKKMALLKGPQLLPESSWAVYVSQNLTAGSGPLTDKIKEVASAFKNLSASEKERLQATAQSNQAANKRARQQWIESYPPEAVYMANIARRRLARKLSKTRVYLIHDARLPKRAGSPYTLFIKSRFRSASDGGATSSQDAFRAMSQEWKNLSEADKQPFRDMAESQSSANKEQLKALKDRAKAYWKTHEGGSSSQVPS</sequence>
<reference evidence="5 6" key="1">
    <citation type="journal article" date="2016" name="Sci. Rep.">
        <title>Insights into Adaptations to a Near-Obligate Nematode Endoparasitic Lifestyle from the Finished Genome of Drechmeria coniospora.</title>
        <authorList>
            <person name="Zhang L."/>
            <person name="Zhou Z."/>
            <person name="Guo Q."/>
            <person name="Fokkens L."/>
            <person name="Miskei M."/>
            <person name="Pocsi I."/>
            <person name="Zhang W."/>
            <person name="Chen M."/>
            <person name="Wang L."/>
            <person name="Sun Y."/>
            <person name="Donzelli B.G."/>
            <person name="Gibson D.M."/>
            <person name="Nelson D.R."/>
            <person name="Luo J.G."/>
            <person name="Rep M."/>
            <person name="Liu H."/>
            <person name="Yang S."/>
            <person name="Wang J."/>
            <person name="Krasnoff S.B."/>
            <person name="Xu Y."/>
            <person name="Molnar I."/>
            <person name="Lin M."/>
        </authorList>
    </citation>
    <scope>NUCLEOTIDE SEQUENCE [LARGE SCALE GENOMIC DNA]</scope>
    <source>
        <strain evidence="5 6">ARSEF 6962</strain>
    </source>
</reference>
<dbReference type="AlphaFoldDB" id="A0A151GED6"/>
<dbReference type="InterPro" id="IPR036910">
    <property type="entry name" value="HMG_box_dom_sf"/>
</dbReference>
<dbReference type="GO" id="GO:0003677">
    <property type="term" value="F:DNA binding"/>
    <property type="evidence" value="ECO:0007669"/>
    <property type="project" value="UniProtKB-UniRule"/>
</dbReference>
<feature type="region of interest" description="Disordered" evidence="3">
    <location>
        <begin position="57"/>
        <end position="102"/>
    </location>
</feature>
<dbReference type="EMBL" id="LAYC01000003">
    <property type="protein sequence ID" value="KYK55431.1"/>
    <property type="molecule type" value="Genomic_DNA"/>
</dbReference>
<feature type="compositionally biased region" description="Basic and acidic residues" evidence="3">
    <location>
        <begin position="263"/>
        <end position="274"/>
    </location>
</feature>
<dbReference type="OrthoDB" id="1919336at2759"/>
<feature type="DNA-binding region" description="HMG box" evidence="2">
    <location>
        <begin position="222"/>
        <end position="289"/>
    </location>
</feature>
<organism evidence="5 6">
    <name type="scientific">Drechmeria coniospora</name>
    <name type="common">Nematophagous fungus</name>
    <name type="synonym">Meria coniospora</name>
    <dbReference type="NCBI Taxonomy" id="98403"/>
    <lineage>
        <taxon>Eukaryota</taxon>
        <taxon>Fungi</taxon>
        <taxon>Dikarya</taxon>
        <taxon>Ascomycota</taxon>
        <taxon>Pezizomycotina</taxon>
        <taxon>Sordariomycetes</taxon>
        <taxon>Hypocreomycetidae</taxon>
        <taxon>Hypocreales</taxon>
        <taxon>Ophiocordycipitaceae</taxon>
        <taxon>Drechmeria</taxon>
    </lineage>
</organism>
<evidence type="ECO:0000313" key="5">
    <source>
        <dbReference type="EMBL" id="KYK55431.1"/>
    </source>
</evidence>
<dbReference type="Proteomes" id="UP000076580">
    <property type="component" value="Chromosome 03"/>
</dbReference>
<dbReference type="InterPro" id="IPR009071">
    <property type="entry name" value="HMG_box_dom"/>
</dbReference>
<evidence type="ECO:0000256" key="2">
    <source>
        <dbReference type="PROSITE-ProRule" id="PRU00267"/>
    </source>
</evidence>
<dbReference type="InParanoid" id="A0A151GED6"/>
<feature type="region of interest" description="Disordered" evidence="3">
    <location>
        <begin position="263"/>
        <end position="284"/>
    </location>
</feature>
<dbReference type="Pfam" id="PF09011">
    <property type="entry name" value="HMG_box_2"/>
    <property type="match status" value="1"/>
</dbReference>
<evidence type="ECO:0000259" key="4">
    <source>
        <dbReference type="PROSITE" id="PS50118"/>
    </source>
</evidence>
<dbReference type="STRING" id="98403.A0A151GED6"/>
<dbReference type="Gene3D" id="1.10.30.10">
    <property type="entry name" value="High mobility group box domain"/>
    <property type="match status" value="2"/>
</dbReference>
<feature type="domain" description="HMG box" evidence="4">
    <location>
        <begin position="222"/>
        <end position="289"/>
    </location>
</feature>
<dbReference type="RefSeq" id="XP_040654783.1">
    <property type="nucleotide sequence ID" value="XM_040804679.1"/>
</dbReference>
<keyword evidence="6" id="KW-1185">Reference proteome</keyword>
<evidence type="ECO:0000256" key="1">
    <source>
        <dbReference type="ARBA" id="ARBA00023125"/>
    </source>
</evidence>
<comment type="caution">
    <text evidence="5">The sequence shown here is derived from an EMBL/GenBank/DDBJ whole genome shotgun (WGS) entry which is preliminary data.</text>
</comment>
<feature type="compositionally biased region" description="Basic residues" evidence="3">
    <location>
        <begin position="66"/>
        <end position="97"/>
    </location>
</feature>
<protein>
    <submittedName>
        <fullName evidence="5">HMG box protein</fullName>
    </submittedName>
</protein>
<proteinExistence type="predicted"/>
<keyword evidence="1 2" id="KW-0238">DNA-binding</keyword>
<dbReference type="SUPFAM" id="SSF47095">
    <property type="entry name" value="HMG-box"/>
    <property type="match status" value="2"/>
</dbReference>